<evidence type="ECO:0000313" key="3">
    <source>
        <dbReference type="Proteomes" id="UP000752012"/>
    </source>
</evidence>
<feature type="transmembrane region" description="Helical" evidence="1">
    <location>
        <begin position="125"/>
        <end position="151"/>
    </location>
</feature>
<evidence type="ECO:0000313" key="2">
    <source>
        <dbReference type="EMBL" id="NJP39255.1"/>
    </source>
</evidence>
<name>A0A969PTK6_9BACI</name>
<dbReference type="Pfam" id="PF20563">
    <property type="entry name" value="DUF6773"/>
    <property type="match status" value="1"/>
</dbReference>
<gene>
    <name evidence="2" type="ORF">HCN83_16920</name>
</gene>
<dbReference type="EMBL" id="JAATHJ010000044">
    <property type="protein sequence ID" value="NJP39255.1"/>
    <property type="molecule type" value="Genomic_DNA"/>
</dbReference>
<dbReference type="InterPro" id="IPR046664">
    <property type="entry name" value="DUF6773"/>
</dbReference>
<keyword evidence="1" id="KW-0472">Membrane</keyword>
<feature type="transmembrane region" description="Helical" evidence="1">
    <location>
        <begin position="90"/>
        <end position="113"/>
    </location>
</feature>
<proteinExistence type="predicted"/>
<comment type="caution">
    <text evidence="2">The sequence shown here is derived from an EMBL/GenBank/DDBJ whole genome shotgun (WGS) entry which is preliminary data.</text>
</comment>
<organism evidence="2 3">
    <name type="scientific">Alkalicoccus luteus</name>
    <dbReference type="NCBI Taxonomy" id="1237094"/>
    <lineage>
        <taxon>Bacteria</taxon>
        <taxon>Bacillati</taxon>
        <taxon>Bacillota</taxon>
        <taxon>Bacilli</taxon>
        <taxon>Bacillales</taxon>
        <taxon>Bacillaceae</taxon>
        <taxon>Alkalicoccus</taxon>
    </lineage>
</organism>
<evidence type="ECO:0000256" key="1">
    <source>
        <dbReference type="SAM" id="Phobius"/>
    </source>
</evidence>
<feature type="transmembrane region" description="Helical" evidence="1">
    <location>
        <begin position="23"/>
        <end position="42"/>
    </location>
</feature>
<dbReference type="AlphaFoldDB" id="A0A969PTK6"/>
<protein>
    <submittedName>
        <fullName evidence="2">Uncharacterized protein</fullName>
    </submittedName>
</protein>
<feature type="transmembrane region" description="Helical" evidence="1">
    <location>
        <begin position="48"/>
        <end position="69"/>
    </location>
</feature>
<keyword evidence="3" id="KW-1185">Reference proteome</keyword>
<dbReference type="Proteomes" id="UP000752012">
    <property type="component" value="Unassembled WGS sequence"/>
</dbReference>
<dbReference type="RefSeq" id="WP_168009508.1">
    <property type="nucleotide sequence ID" value="NZ_JAATHJ010000044.1"/>
</dbReference>
<accession>A0A969PTK6</accession>
<reference evidence="2 3" key="1">
    <citation type="submission" date="2020-03" db="EMBL/GenBank/DDBJ databases">
        <title>Assessment of the enzymatic potential of alkaline-tolerant lipase obtained from Bacillus luteus H11 (technogenic soil) for the bioremediation of saline soils contaminated with petroleum substances.</title>
        <authorList>
            <person name="Kalwasinska A."/>
        </authorList>
    </citation>
    <scope>NUCLEOTIDE SEQUENCE [LARGE SCALE GENOMIC DNA]</scope>
    <source>
        <strain evidence="2 3">H11</strain>
    </source>
</reference>
<sequence>MVSLTRQKDERVVGLENKVYRELMYIVYALLLASLIYNYVQFGAQEAFLSIEVALLLLLSLYSGIRYQMMGLYTDKAEEYLVKKKKKYSTFYFVAGGLLGLGFSFSFAFNSAINYAETTAQSITYFATVFFVCAIIYIVPLALLTGFMPWISERKAKKRLQEDEGES</sequence>
<keyword evidence="1" id="KW-0812">Transmembrane</keyword>
<keyword evidence="1" id="KW-1133">Transmembrane helix</keyword>